<dbReference type="RefSeq" id="WP_227118710.1">
    <property type="nucleotide sequence ID" value="NZ_LT598928.1"/>
</dbReference>
<dbReference type="Gene3D" id="1.20.1050.140">
    <property type="match status" value="1"/>
</dbReference>
<name>A0A212JYE6_9BACT</name>
<accession>A0A212JYE6</accession>
<protein>
    <submittedName>
        <fullName evidence="3">CoB--CoM heterodisulfide reductase</fullName>
        <ecNumber evidence="3">1.8.98.1</ecNumber>
    </submittedName>
</protein>
<dbReference type="PANTHER" id="PTHR42947">
    <property type="entry name" value="COB--COM HETERODISULFIDE REDUCTASE SUBUNIT B 1"/>
    <property type="match status" value="1"/>
</dbReference>
<evidence type="ECO:0000313" key="3">
    <source>
        <dbReference type="EMBL" id="SBW04437.1"/>
    </source>
</evidence>
<dbReference type="InterPro" id="IPR004017">
    <property type="entry name" value="Cys_rich_dom"/>
</dbReference>
<reference evidence="3" key="1">
    <citation type="submission" date="2016-04" db="EMBL/GenBank/DDBJ databases">
        <authorList>
            <person name="Evans L.H."/>
            <person name="Alamgir A."/>
            <person name="Owens N."/>
            <person name="Weber N.D."/>
            <person name="Virtaneva K."/>
            <person name="Barbian K."/>
            <person name="Babar A."/>
            <person name="Rosenke K."/>
        </authorList>
    </citation>
    <scope>NUCLEOTIDE SEQUENCE</scope>
    <source>
        <strain evidence="3">92-2</strain>
    </source>
</reference>
<proteinExistence type="predicted"/>
<dbReference type="EMBL" id="FLUP01000001">
    <property type="protein sequence ID" value="SBW04437.1"/>
    <property type="molecule type" value="Genomic_DNA"/>
</dbReference>
<evidence type="ECO:0000259" key="2">
    <source>
        <dbReference type="Pfam" id="PF02754"/>
    </source>
</evidence>
<feature type="domain" description="Cysteine-rich" evidence="2">
    <location>
        <begin position="4"/>
        <end position="86"/>
    </location>
</feature>
<dbReference type="Pfam" id="PF02754">
    <property type="entry name" value="CCG"/>
    <property type="match status" value="2"/>
</dbReference>
<evidence type="ECO:0000256" key="1">
    <source>
        <dbReference type="ARBA" id="ARBA00023002"/>
    </source>
</evidence>
<dbReference type="InterPro" id="IPR051278">
    <property type="entry name" value="HdrB/HdrD_reductase"/>
</dbReference>
<sequence>MNFAYYPGCSARGSSKDYEMSTQAVCKALDMRLVDIPDWNCCGSTPAHAVDTELSAALCVRNLDIAAQQKAEVLLTPCPSCLSNLRMAAKRMENPAFRSRVDELLDGPSAKQFPPVTSVMQGIAAQMEMDAIAARVRQSLKGLKLVAYYGCLMSRPAEVMNFGDPENPTLMEEMMSACGAEMLDFPLKTACCGASFGIPERPMTAKNSGRILELATRLGADAIVVACPLCQMNLDLRQDQASAAMDTKFRMPVLYFTQMMGIAFDLPEEELGLNKLCVSPNGLIRKLGELRREEAAKPAEQKAKAAEGGR</sequence>
<organism evidence="3">
    <name type="scientific">uncultured Desulfovibrio sp</name>
    <dbReference type="NCBI Taxonomy" id="167968"/>
    <lineage>
        <taxon>Bacteria</taxon>
        <taxon>Pseudomonadati</taxon>
        <taxon>Thermodesulfobacteriota</taxon>
        <taxon>Desulfovibrionia</taxon>
        <taxon>Desulfovibrionales</taxon>
        <taxon>Desulfovibrionaceae</taxon>
        <taxon>Desulfovibrio</taxon>
        <taxon>environmental samples</taxon>
    </lineage>
</organism>
<dbReference type="GO" id="GO:0051912">
    <property type="term" value="F:CoB--CoM heterodisulfide reductase activity"/>
    <property type="evidence" value="ECO:0007669"/>
    <property type="project" value="UniProtKB-EC"/>
</dbReference>
<dbReference type="EC" id="1.8.98.1" evidence="3"/>
<keyword evidence="1 3" id="KW-0560">Oxidoreductase</keyword>
<dbReference type="PANTHER" id="PTHR42947:SF1">
    <property type="entry name" value="COB--COM HETERODISULFIDE REDUCTASE SUBUNIT B 1"/>
    <property type="match status" value="1"/>
</dbReference>
<feature type="domain" description="Cysteine-rich" evidence="2">
    <location>
        <begin position="147"/>
        <end position="235"/>
    </location>
</feature>
<dbReference type="AlphaFoldDB" id="A0A212JYE6"/>
<gene>
    <name evidence="3" type="ORF">KM92DES2_11925</name>
</gene>